<keyword evidence="3" id="KW-1185">Reference proteome</keyword>
<organism evidence="2 3">
    <name type="scientific">Ferrovibrio terrae</name>
    <dbReference type="NCBI Taxonomy" id="2594003"/>
    <lineage>
        <taxon>Bacteria</taxon>
        <taxon>Pseudomonadati</taxon>
        <taxon>Pseudomonadota</taxon>
        <taxon>Alphaproteobacteria</taxon>
        <taxon>Rhodospirillales</taxon>
        <taxon>Rhodospirillaceae</taxon>
        <taxon>Ferrovibrio</taxon>
    </lineage>
</organism>
<evidence type="ECO:0000313" key="3">
    <source>
        <dbReference type="Proteomes" id="UP000317496"/>
    </source>
</evidence>
<name>A0A516H2F5_9PROT</name>
<protein>
    <recommendedName>
        <fullName evidence="4">Stringent starvation protein B</fullName>
    </recommendedName>
</protein>
<dbReference type="InterPro" id="IPR036760">
    <property type="entry name" value="SspB-like_sf"/>
</dbReference>
<sequence length="170" mass="18959">MAGKLLDYNLLVETALRGAVREALKRAAEFGLPGNHHFYITFRTDQTGVELPDYLHERYPEEMTIVLQHQYWGLEAHEDWFQATLSFNKVPERLVIPYAAITAFADPSVQFGLQFRVMPNAENRPAMATPAPIGNAEPGQAGDADATTEDSAERKTGDVVALDAFRKKKP</sequence>
<evidence type="ECO:0008006" key="4">
    <source>
        <dbReference type="Google" id="ProtNLM"/>
    </source>
</evidence>
<dbReference type="Proteomes" id="UP000317496">
    <property type="component" value="Chromosome"/>
</dbReference>
<feature type="region of interest" description="Disordered" evidence="1">
    <location>
        <begin position="124"/>
        <end position="170"/>
    </location>
</feature>
<dbReference type="OrthoDB" id="9800412at2"/>
<proteinExistence type="predicted"/>
<dbReference type="SUPFAM" id="SSF101738">
    <property type="entry name" value="SspB-like"/>
    <property type="match status" value="1"/>
</dbReference>
<accession>A0A516H2F5</accession>
<dbReference type="EMBL" id="CP041636">
    <property type="protein sequence ID" value="QDO97760.1"/>
    <property type="molecule type" value="Genomic_DNA"/>
</dbReference>
<dbReference type="RefSeq" id="WP_144068741.1">
    <property type="nucleotide sequence ID" value="NZ_CP041636.1"/>
</dbReference>
<reference evidence="2 3" key="1">
    <citation type="submission" date="2019-07" db="EMBL/GenBank/DDBJ databases">
        <title>Genome sequencing for Ferrovibrio sp. K5.</title>
        <authorList>
            <person name="Park S.-J."/>
        </authorList>
    </citation>
    <scope>NUCLEOTIDE SEQUENCE [LARGE SCALE GENOMIC DNA]</scope>
    <source>
        <strain evidence="2 3">K5</strain>
    </source>
</reference>
<evidence type="ECO:0000313" key="2">
    <source>
        <dbReference type="EMBL" id="QDO97760.1"/>
    </source>
</evidence>
<dbReference type="Pfam" id="PF04386">
    <property type="entry name" value="SspB"/>
    <property type="match status" value="1"/>
</dbReference>
<evidence type="ECO:0000256" key="1">
    <source>
        <dbReference type="SAM" id="MobiDB-lite"/>
    </source>
</evidence>
<dbReference type="InterPro" id="IPR007481">
    <property type="entry name" value="SspB"/>
</dbReference>
<dbReference type="Gene3D" id="2.30.30.220">
    <property type="entry name" value="SspB-like"/>
    <property type="match status" value="1"/>
</dbReference>
<gene>
    <name evidence="2" type="ORF">FNB15_10990</name>
</gene>
<dbReference type="AlphaFoldDB" id="A0A516H2F5"/>
<dbReference type="KEGG" id="fer:FNB15_10990"/>